<dbReference type="PANTHER" id="PTHR31302">
    <property type="entry name" value="TRANSMEMBRANE PROTEIN WITH METALLOPHOSPHOESTERASE DOMAIN-RELATED"/>
    <property type="match status" value="1"/>
</dbReference>
<evidence type="ECO:0000256" key="1">
    <source>
        <dbReference type="SAM" id="SignalP"/>
    </source>
</evidence>
<reference evidence="3 4" key="1">
    <citation type="submission" date="2014-08" db="EMBL/GenBank/DDBJ databases">
        <title>Complete genome sequence of Corynebacterium aquilae S-613T(T) (=DSM 44791(T)), isolated from the choana of a healthy golden eagle.</title>
        <authorList>
            <person name="Ruckert C."/>
            <person name="Albersmeier A."/>
            <person name="Winkler A."/>
            <person name="Kalinowski J."/>
        </authorList>
    </citation>
    <scope>NUCLEOTIDE SEQUENCE [LARGE SCALE GENOMIC DNA]</scope>
    <source>
        <strain evidence="3 4">S-613</strain>
    </source>
</reference>
<feature type="domain" description="Calcineurin-like phosphoesterase" evidence="2">
    <location>
        <begin position="58"/>
        <end position="241"/>
    </location>
</feature>
<evidence type="ECO:0000259" key="2">
    <source>
        <dbReference type="Pfam" id="PF00149"/>
    </source>
</evidence>
<dbReference type="PANTHER" id="PTHR31302:SF20">
    <property type="entry name" value="CONSERVED PROTEIN"/>
    <property type="match status" value="1"/>
</dbReference>
<dbReference type="Gene3D" id="3.60.21.10">
    <property type="match status" value="1"/>
</dbReference>
<dbReference type="OrthoDB" id="9780884at2"/>
<proteinExistence type="predicted"/>
<dbReference type="EMBL" id="CP009245">
    <property type="protein sequence ID" value="APT83865.1"/>
    <property type="molecule type" value="Genomic_DNA"/>
</dbReference>
<keyword evidence="4" id="KW-1185">Reference proteome</keyword>
<dbReference type="GO" id="GO:0009245">
    <property type="term" value="P:lipid A biosynthetic process"/>
    <property type="evidence" value="ECO:0007669"/>
    <property type="project" value="TreeGrafter"/>
</dbReference>
<feature type="signal peptide" evidence="1">
    <location>
        <begin position="1"/>
        <end position="23"/>
    </location>
</feature>
<evidence type="ECO:0000313" key="4">
    <source>
        <dbReference type="Proteomes" id="UP000185478"/>
    </source>
</evidence>
<protein>
    <submittedName>
        <fullName evidence="3">Metallophosphoesterase</fullName>
    </submittedName>
</protein>
<accession>A0A1L7CDE8</accession>
<dbReference type="InterPro" id="IPR004843">
    <property type="entry name" value="Calcineurin-like_PHP"/>
</dbReference>
<feature type="chain" id="PRO_5012521368" evidence="1">
    <location>
        <begin position="24"/>
        <end position="309"/>
    </location>
</feature>
<sequence>MVSVNTVKKSLLTAVSSAAVAGAATVAWGNRETSQFELHEVTVPVLNPGALPAGSQGLRVLHISDLHMIPGQDKKQQWVRDLAQLEPDLVVNTGDNLGDKDAVPLVINALDPLLNRPGVFVFGSNDYFGPRPVNPVGYLLGKKRKVSEEALPWQGMRAAFVERGWEDATHQRVEFRAGGVKIAVAGVDDPHHDLDDYGRIQGRPNPDADIAIGLLHSPDPRVLAQFEADGYDLTLSGHTHGGQLCLPGQRAIVTNCGIDQKRASGLHRFGDMWMHVSNGLGTSKYAPVRLFCRPSATLLTLTERKVLAH</sequence>
<dbReference type="SUPFAM" id="SSF56300">
    <property type="entry name" value="Metallo-dependent phosphatases"/>
    <property type="match status" value="1"/>
</dbReference>
<dbReference type="GO" id="GO:0008758">
    <property type="term" value="F:UDP-2,3-diacylglucosamine hydrolase activity"/>
    <property type="evidence" value="ECO:0007669"/>
    <property type="project" value="TreeGrafter"/>
</dbReference>
<dbReference type="STRING" id="1431546.CAQU_00830"/>
<organism evidence="3 4">
    <name type="scientific">Corynebacterium aquilae DSM 44791</name>
    <dbReference type="NCBI Taxonomy" id="1431546"/>
    <lineage>
        <taxon>Bacteria</taxon>
        <taxon>Bacillati</taxon>
        <taxon>Actinomycetota</taxon>
        <taxon>Actinomycetes</taxon>
        <taxon>Mycobacteriales</taxon>
        <taxon>Corynebacteriaceae</taxon>
        <taxon>Corynebacterium</taxon>
    </lineage>
</organism>
<evidence type="ECO:0000313" key="3">
    <source>
        <dbReference type="EMBL" id="APT83865.1"/>
    </source>
</evidence>
<keyword evidence="1" id="KW-0732">Signal</keyword>
<dbReference type="GO" id="GO:0016020">
    <property type="term" value="C:membrane"/>
    <property type="evidence" value="ECO:0007669"/>
    <property type="project" value="GOC"/>
</dbReference>
<name>A0A1L7CDE8_9CORY</name>
<dbReference type="RefSeq" id="WP_084562647.1">
    <property type="nucleotide sequence ID" value="NZ_CP009245.1"/>
</dbReference>
<dbReference type="InterPro" id="IPR051158">
    <property type="entry name" value="Metallophosphoesterase_sf"/>
</dbReference>
<gene>
    <name evidence="3" type="ORF">CAQU_00830</name>
</gene>
<dbReference type="AlphaFoldDB" id="A0A1L7CDE8"/>
<dbReference type="Proteomes" id="UP000185478">
    <property type="component" value="Chromosome"/>
</dbReference>
<dbReference type="KEGG" id="caqu:CAQU_00830"/>
<dbReference type="InterPro" id="IPR029052">
    <property type="entry name" value="Metallo-depent_PP-like"/>
</dbReference>
<dbReference type="Pfam" id="PF00149">
    <property type="entry name" value="Metallophos"/>
    <property type="match status" value="1"/>
</dbReference>